<organism evidence="2 3">
    <name type="scientific">Jejuia pallidilutea</name>
    <dbReference type="NCBI Taxonomy" id="504487"/>
    <lineage>
        <taxon>Bacteria</taxon>
        <taxon>Pseudomonadati</taxon>
        <taxon>Bacteroidota</taxon>
        <taxon>Flavobacteriia</taxon>
        <taxon>Flavobacteriales</taxon>
        <taxon>Flavobacteriaceae</taxon>
        <taxon>Jejuia</taxon>
    </lineage>
</organism>
<proteinExistence type="predicted"/>
<dbReference type="Gene3D" id="3.90.1640.10">
    <property type="entry name" value="inorganic pyrophosphatase (n-terminal core)"/>
    <property type="match status" value="1"/>
</dbReference>
<dbReference type="PANTHER" id="PTHR47618">
    <property type="entry name" value="BIFUNCTIONAL OLIGORIBONUCLEASE AND PAP PHOSPHATASE NRNA"/>
    <property type="match status" value="1"/>
</dbReference>
<dbReference type="Proteomes" id="UP000029646">
    <property type="component" value="Unassembled WGS sequence"/>
</dbReference>
<feature type="domain" description="DHHA1" evidence="1">
    <location>
        <begin position="109"/>
        <end position="191"/>
    </location>
</feature>
<protein>
    <submittedName>
        <fullName evidence="2">3'-to-5' oligoribonuclease A Bacillus type</fullName>
    </submittedName>
</protein>
<dbReference type="PANTHER" id="PTHR47618:SF1">
    <property type="entry name" value="BIFUNCTIONAL OLIGORIBONUCLEASE AND PAP PHOSPHATASE NRNA"/>
    <property type="match status" value="1"/>
</dbReference>
<dbReference type="SUPFAM" id="SSF64182">
    <property type="entry name" value="DHH phosphoesterases"/>
    <property type="match status" value="1"/>
</dbReference>
<dbReference type="Pfam" id="PF02272">
    <property type="entry name" value="DHHA1"/>
    <property type="match status" value="1"/>
</dbReference>
<comment type="caution">
    <text evidence="2">The sequence shown here is derived from an EMBL/GenBank/DDBJ whole genome shotgun (WGS) entry which is preliminary data.</text>
</comment>
<dbReference type="InterPro" id="IPR051319">
    <property type="entry name" value="Oligoribo/pAp-PDE_c-di-AMP_PDE"/>
</dbReference>
<dbReference type="InterPro" id="IPR003156">
    <property type="entry name" value="DHHA1_dom"/>
</dbReference>
<evidence type="ECO:0000313" key="3">
    <source>
        <dbReference type="Proteomes" id="UP000029646"/>
    </source>
</evidence>
<evidence type="ECO:0000259" key="1">
    <source>
        <dbReference type="Pfam" id="PF02272"/>
    </source>
</evidence>
<dbReference type="EMBL" id="BBNS01000003">
    <property type="protein sequence ID" value="GAL69950.1"/>
    <property type="molecule type" value="Genomic_DNA"/>
</dbReference>
<sequence length="203" mass="22653">MSSTCEMIYHFIDMLEDTDKIDAHIATCLYLGIMTDTGSFRFSSTTSTTHRIVANLIDKGAKNADVHNNVYDTNSYNRLQLLGCALTNLKVLPELRTAYITLSQNELRKFDYKKGDTEGIVNYALSLDNIIFAAIFIEDKQEGIIKISLRSKGAFSVNEFSRAHFNGGGHNNAAGGRSETSLNTTVEKFLSILPQYKDALNYE</sequence>
<dbReference type="GO" id="GO:0003676">
    <property type="term" value="F:nucleic acid binding"/>
    <property type="evidence" value="ECO:0007669"/>
    <property type="project" value="InterPro"/>
</dbReference>
<accession>A0A090VYX7</accession>
<dbReference type="AlphaFoldDB" id="A0A090VYX7"/>
<evidence type="ECO:0000313" key="2">
    <source>
        <dbReference type="EMBL" id="GAL69950.1"/>
    </source>
</evidence>
<dbReference type="InterPro" id="IPR038763">
    <property type="entry name" value="DHH_sf"/>
</dbReference>
<gene>
    <name evidence="2" type="ORF">JCM19302_845</name>
</gene>
<reference evidence="2 3" key="1">
    <citation type="journal article" date="2014" name="Genome Announc.">
        <title>Draft Genome Sequence of Marine Flavobacterium Jejuia pallidilutea Strain 11shimoA1 and Pigmentation Mutants.</title>
        <authorList>
            <person name="Takatani N."/>
            <person name="Nakanishi M."/>
            <person name="Meirelles P."/>
            <person name="Mino S."/>
            <person name="Suda W."/>
            <person name="Oshima K."/>
            <person name="Hattori M."/>
            <person name="Ohkuma M."/>
            <person name="Hosokawa M."/>
            <person name="Miyashita K."/>
            <person name="Thompson F.L."/>
            <person name="Niwa A."/>
            <person name="Sawabe T."/>
            <person name="Sawabe T."/>
        </authorList>
    </citation>
    <scope>NUCLEOTIDE SEQUENCE [LARGE SCALE GENOMIC DNA]</scope>
    <source>
        <strain evidence="3">JCM19302</strain>
    </source>
</reference>
<name>A0A090VYX7_9FLAO</name>
<dbReference type="Gene3D" id="3.10.310.30">
    <property type="match status" value="1"/>
</dbReference>